<gene>
    <name evidence="2" type="ORF">Glove_165g173</name>
</gene>
<name>A0A397IQW0_9GLOM</name>
<evidence type="ECO:0000256" key="1">
    <source>
        <dbReference type="SAM" id="MobiDB-lite"/>
    </source>
</evidence>
<comment type="caution">
    <text evidence="2">The sequence shown here is derived from an EMBL/GenBank/DDBJ whole genome shotgun (WGS) entry which is preliminary data.</text>
</comment>
<dbReference type="EMBL" id="PQFF01000155">
    <property type="protein sequence ID" value="RHZ78399.1"/>
    <property type="molecule type" value="Genomic_DNA"/>
</dbReference>
<accession>A0A397IQW0</accession>
<protein>
    <submittedName>
        <fullName evidence="2">Uncharacterized protein</fullName>
    </submittedName>
</protein>
<dbReference type="AlphaFoldDB" id="A0A397IQW0"/>
<evidence type="ECO:0000313" key="2">
    <source>
        <dbReference type="EMBL" id="RHZ78399.1"/>
    </source>
</evidence>
<proteinExistence type="predicted"/>
<organism evidence="2 3">
    <name type="scientific">Diversispora epigaea</name>
    <dbReference type="NCBI Taxonomy" id="1348612"/>
    <lineage>
        <taxon>Eukaryota</taxon>
        <taxon>Fungi</taxon>
        <taxon>Fungi incertae sedis</taxon>
        <taxon>Mucoromycota</taxon>
        <taxon>Glomeromycotina</taxon>
        <taxon>Glomeromycetes</taxon>
        <taxon>Diversisporales</taxon>
        <taxon>Diversisporaceae</taxon>
        <taxon>Diversispora</taxon>
    </lineage>
</organism>
<keyword evidence="3" id="KW-1185">Reference proteome</keyword>
<evidence type="ECO:0000313" key="3">
    <source>
        <dbReference type="Proteomes" id="UP000266861"/>
    </source>
</evidence>
<feature type="region of interest" description="Disordered" evidence="1">
    <location>
        <begin position="201"/>
        <end position="234"/>
    </location>
</feature>
<reference evidence="2 3" key="1">
    <citation type="submission" date="2018-08" db="EMBL/GenBank/DDBJ databases">
        <title>Genome and evolution of the arbuscular mycorrhizal fungus Diversispora epigaea (formerly Glomus versiforme) and its bacterial endosymbionts.</title>
        <authorList>
            <person name="Sun X."/>
            <person name="Fei Z."/>
            <person name="Harrison M."/>
        </authorList>
    </citation>
    <scope>NUCLEOTIDE SEQUENCE [LARGE SCALE GENOMIC DNA]</scope>
    <source>
        <strain evidence="2 3">IT104</strain>
    </source>
</reference>
<dbReference type="OrthoDB" id="10370373at2759"/>
<sequence length="260" mass="30205">MHKLLVFGILAKNINYNLEFGISAFEFRIWTAGIIGVKDFESLRLKKFTDSNKRTFLFKLIHDELSTLDRLAIRQPKVYSSFTLCPLCYLTEENIEHLFLCSQTKNQRSQLWNNSIFYIISSLQKSLENNYKHLLVEDDLHTTITSVANNISSLIKFTSGFIQPNYVSIIKHLTAEKQYGITNQMKRKQTYITHVKNKEFNNNSINNNNNINNISNSNNNNDNNSDNNNSSNNISNNVNNSFNLIKRWVSKGIKFLNFSW</sequence>
<dbReference type="Proteomes" id="UP000266861">
    <property type="component" value="Unassembled WGS sequence"/>
</dbReference>